<dbReference type="SUPFAM" id="SSF51695">
    <property type="entry name" value="PLC-like phosphodiesterases"/>
    <property type="match status" value="1"/>
</dbReference>
<dbReference type="InterPro" id="IPR017946">
    <property type="entry name" value="PLC-like_Pdiesterase_TIM-brl"/>
</dbReference>
<evidence type="ECO:0000259" key="1">
    <source>
        <dbReference type="PROSITE" id="PS51704"/>
    </source>
</evidence>
<organism evidence="2 3">
    <name type="scientific">Paenibacillus thalictri</name>
    <dbReference type="NCBI Taxonomy" id="2527873"/>
    <lineage>
        <taxon>Bacteria</taxon>
        <taxon>Bacillati</taxon>
        <taxon>Bacillota</taxon>
        <taxon>Bacilli</taxon>
        <taxon>Bacillales</taxon>
        <taxon>Paenibacillaceae</taxon>
        <taxon>Paenibacillus</taxon>
    </lineage>
</organism>
<dbReference type="OrthoDB" id="384721at2"/>
<dbReference type="CDD" id="cd08563">
    <property type="entry name" value="GDPD_TtGDE_like"/>
    <property type="match status" value="1"/>
</dbReference>
<dbReference type="GO" id="GO:0006629">
    <property type="term" value="P:lipid metabolic process"/>
    <property type="evidence" value="ECO:0007669"/>
    <property type="project" value="InterPro"/>
</dbReference>
<gene>
    <name evidence="2" type="ORF">EYB31_01845</name>
</gene>
<reference evidence="2 3" key="1">
    <citation type="submission" date="2019-02" db="EMBL/GenBank/DDBJ databases">
        <title>Paenibacillus sp. nov., isolated from surface-sterilized tissue of Thalictrum simplex L.</title>
        <authorList>
            <person name="Tuo L."/>
        </authorList>
    </citation>
    <scope>NUCLEOTIDE SEQUENCE [LARGE SCALE GENOMIC DNA]</scope>
    <source>
        <strain evidence="2 3">N2SHLJ1</strain>
    </source>
</reference>
<dbReference type="GO" id="GO:0008081">
    <property type="term" value="F:phosphoric diester hydrolase activity"/>
    <property type="evidence" value="ECO:0007669"/>
    <property type="project" value="InterPro"/>
</dbReference>
<evidence type="ECO:0000313" key="3">
    <source>
        <dbReference type="Proteomes" id="UP000293142"/>
    </source>
</evidence>
<dbReference type="AlphaFoldDB" id="A0A4Q9E016"/>
<dbReference type="Proteomes" id="UP000293142">
    <property type="component" value="Unassembled WGS sequence"/>
</dbReference>
<name>A0A4Q9E016_9BACL</name>
<dbReference type="PROSITE" id="PS50007">
    <property type="entry name" value="PIPLC_X_DOMAIN"/>
    <property type="match status" value="1"/>
</dbReference>
<feature type="domain" description="GP-PDE" evidence="1">
    <location>
        <begin position="7"/>
        <end position="242"/>
    </location>
</feature>
<protein>
    <submittedName>
        <fullName evidence="2">Glycerophosphodiester phosphodiesterase</fullName>
    </submittedName>
</protein>
<dbReference type="Gene3D" id="3.20.20.190">
    <property type="entry name" value="Phosphatidylinositol (PI) phosphodiesterase"/>
    <property type="match status" value="1"/>
</dbReference>
<sequence length="254" mass="28104">MSTEKQLLVIAHRGAKGEAPENTLAAFRLGLEQGCDAIELDIHLSKDGELIVIHDATLDRTTDMKGAVNDLTVAELKQADAGSWFDEKFAGERLPLLEEVFDLTPPDVMINVEIKGSYGRKLEHALCALMKRKNRVHNVVVSSFDHKSLMFLKLLLPEAKIGLLYDMNAAKHSALADTLGLPVYSLHPNMKRIDTEDVREAIERGLRVYPYTINDEAQMQEAIDYGVSGIITDYPGRLNGLLDRQPRAAAGAAR</sequence>
<accession>A0A4Q9E016</accession>
<dbReference type="EMBL" id="SIRE01000002">
    <property type="protein sequence ID" value="TBL81760.1"/>
    <property type="molecule type" value="Genomic_DNA"/>
</dbReference>
<keyword evidence="3" id="KW-1185">Reference proteome</keyword>
<dbReference type="PANTHER" id="PTHR46211">
    <property type="entry name" value="GLYCEROPHOSPHORYL DIESTER PHOSPHODIESTERASE"/>
    <property type="match status" value="1"/>
</dbReference>
<dbReference type="InterPro" id="IPR030395">
    <property type="entry name" value="GP_PDE_dom"/>
</dbReference>
<dbReference type="RefSeq" id="WP_131011546.1">
    <property type="nucleotide sequence ID" value="NZ_SIRE01000002.1"/>
</dbReference>
<dbReference type="PANTHER" id="PTHR46211:SF1">
    <property type="entry name" value="GLYCEROPHOSPHODIESTER PHOSPHODIESTERASE, CYTOPLASMIC"/>
    <property type="match status" value="1"/>
</dbReference>
<dbReference type="PROSITE" id="PS51704">
    <property type="entry name" value="GP_PDE"/>
    <property type="match status" value="1"/>
</dbReference>
<dbReference type="Pfam" id="PF03009">
    <property type="entry name" value="GDPD"/>
    <property type="match status" value="1"/>
</dbReference>
<proteinExistence type="predicted"/>
<evidence type="ECO:0000313" key="2">
    <source>
        <dbReference type="EMBL" id="TBL81760.1"/>
    </source>
</evidence>
<comment type="caution">
    <text evidence="2">The sequence shown here is derived from an EMBL/GenBank/DDBJ whole genome shotgun (WGS) entry which is preliminary data.</text>
</comment>